<organism evidence="2 3">
    <name type="scientific">Favolaschia claudopus</name>
    <dbReference type="NCBI Taxonomy" id="2862362"/>
    <lineage>
        <taxon>Eukaryota</taxon>
        <taxon>Fungi</taxon>
        <taxon>Dikarya</taxon>
        <taxon>Basidiomycota</taxon>
        <taxon>Agaricomycotina</taxon>
        <taxon>Agaricomycetes</taxon>
        <taxon>Agaricomycetidae</taxon>
        <taxon>Agaricales</taxon>
        <taxon>Marasmiineae</taxon>
        <taxon>Mycenaceae</taxon>
        <taxon>Favolaschia</taxon>
    </lineage>
</organism>
<keyword evidence="3" id="KW-1185">Reference proteome</keyword>
<keyword evidence="1" id="KW-0732">Signal</keyword>
<sequence length="97" mass="10757">MCFMFKALLSMCLTMTMMTTLPLRLAQSVKAKPKNHHQRNATNHKPLFCTINEDTLEANLIQSRANKSGKMGLATLSGIRVTDLGKSKVVYKVTSSI</sequence>
<evidence type="ECO:0000313" key="2">
    <source>
        <dbReference type="EMBL" id="KAK7025818.1"/>
    </source>
</evidence>
<comment type="caution">
    <text evidence="2">The sequence shown here is derived from an EMBL/GenBank/DDBJ whole genome shotgun (WGS) entry which is preliminary data.</text>
</comment>
<proteinExistence type="predicted"/>
<accession>A0AAW0BIX1</accession>
<reference evidence="2 3" key="1">
    <citation type="journal article" date="2024" name="J Genomics">
        <title>Draft genome sequencing and assembly of Favolaschia claudopus CIRM-BRFM 2984 isolated from oak limbs.</title>
        <authorList>
            <person name="Navarro D."/>
            <person name="Drula E."/>
            <person name="Chaduli D."/>
            <person name="Cazenave R."/>
            <person name="Ahrendt S."/>
            <person name="Wang J."/>
            <person name="Lipzen A."/>
            <person name="Daum C."/>
            <person name="Barry K."/>
            <person name="Grigoriev I.V."/>
            <person name="Favel A."/>
            <person name="Rosso M.N."/>
            <person name="Martin F."/>
        </authorList>
    </citation>
    <scope>NUCLEOTIDE SEQUENCE [LARGE SCALE GENOMIC DNA]</scope>
    <source>
        <strain evidence="2 3">CIRM-BRFM 2984</strain>
    </source>
</reference>
<protein>
    <submittedName>
        <fullName evidence="2">Uncharacterized protein</fullName>
    </submittedName>
</protein>
<evidence type="ECO:0000313" key="3">
    <source>
        <dbReference type="Proteomes" id="UP001362999"/>
    </source>
</evidence>
<feature type="signal peptide" evidence="1">
    <location>
        <begin position="1"/>
        <end position="31"/>
    </location>
</feature>
<dbReference type="AlphaFoldDB" id="A0AAW0BIX1"/>
<dbReference type="Proteomes" id="UP001362999">
    <property type="component" value="Unassembled WGS sequence"/>
</dbReference>
<dbReference type="EMBL" id="JAWWNJ010000033">
    <property type="protein sequence ID" value="KAK7025818.1"/>
    <property type="molecule type" value="Genomic_DNA"/>
</dbReference>
<feature type="chain" id="PRO_5043687549" evidence="1">
    <location>
        <begin position="32"/>
        <end position="97"/>
    </location>
</feature>
<gene>
    <name evidence="2" type="ORF">R3P38DRAFT_3269442</name>
</gene>
<evidence type="ECO:0000256" key="1">
    <source>
        <dbReference type="SAM" id="SignalP"/>
    </source>
</evidence>
<name>A0AAW0BIX1_9AGAR</name>